<evidence type="ECO:0000313" key="1">
    <source>
        <dbReference type="EMBL" id="CAF0932522.1"/>
    </source>
</evidence>
<dbReference type="Proteomes" id="UP000663828">
    <property type="component" value="Unassembled WGS sequence"/>
</dbReference>
<evidence type="ECO:0000313" key="2">
    <source>
        <dbReference type="Proteomes" id="UP000663828"/>
    </source>
</evidence>
<accession>A0A814BYD1</accession>
<reference evidence="1" key="1">
    <citation type="submission" date="2021-02" db="EMBL/GenBank/DDBJ databases">
        <authorList>
            <person name="Nowell W R."/>
        </authorList>
    </citation>
    <scope>NUCLEOTIDE SEQUENCE</scope>
</reference>
<name>A0A814BYD1_ADIRI</name>
<dbReference type="EMBL" id="CAJNOR010000501">
    <property type="protein sequence ID" value="CAF0932522.1"/>
    <property type="molecule type" value="Genomic_DNA"/>
</dbReference>
<keyword evidence="2" id="KW-1185">Reference proteome</keyword>
<sequence>MTSTATFLVQIASVPGNQVGQRKFEQTRYLHELLVNTLVNRDEQSNTKQQITAIAKLVPEHEIVLRSGFSQTAQWGLEPNMFVEIHGDGNLARLISALFGEAFCQDGIGIGGRSVEGQYHSVLIVNSEWENEDERVKFVSKILQHNPNLSAQLDINGQLAFHDYSISSGFSFKDTISLIKSFDKNYSIEEKQMKSELVDRSEYDTLLRLLESSHMRRALNILRHAHARLFSGYACCSLTLPSLSKNRRHKRREEKNDKLERYNRHPVSPSHLCSLILTSNRPCMCLTDDNCFCHYTLVFTTHIAS</sequence>
<dbReference type="AlphaFoldDB" id="A0A814BYD1"/>
<gene>
    <name evidence="1" type="ORF">XAT740_LOCUS9661</name>
</gene>
<proteinExistence type="predicted"/>
<protein>
    <submittedName>
        <fullName evidence="1">Uncharacterized protein</fullName>
    </submittedName>
</protein>
<comment type="caution">
    <text evidence="1">The sequence shown here is derived from an EMBL/GenBank/DDBJ whole genome shotgun (WGS) entry which is preliminary data.</text>
</comment>
<organism evidence="1 2">
    <name type="scientific">Adineta ricciae</name>
    <name type="common">Rotifer</name>
    <dbReference type="NCBI Taxonomy" id="249248"/>
    <lineage>
        <taxon>Eukaryota</taxon>
        <taxon>Metazoa</taxon>
        <taxon>Spiralia</taxon>
        <taxon>Gnathifera</taxon>
        <taxon>Rotifera</taxon>
        <taxon>Eurotatoria</taxon>
        <taxon>Bdelloidea</taxon>
        <taxon>Adinetida</taxon>
        <taxon>Adinetidae</taxon>
        <taxon>Adineta</taxon>
    </lineage>
</organism>